<dbReference type="EMBL" id="LACI01000910">
    <property type="protein sequence ID" value="KJU85681.1"/>
    <property type="molecule type" value="Genomic_DNA"/>
</dbReference>
<keyword evidence="2" id="KW-1185">Reference proteome</keyword>
<sequence length="50" mass="5545">MGLTKTFENAIIEFMSKTSDEIAKIAWSSAKGIAKGTWIVTNQIFHNSMP</sequence>
<accession>A0A0F3GUW7</accession>
<gene>
    <name evidence="1" type="ORF">MBAV_002128</name>
</gene>
<organism evidence="1 2">
    <name type="scientific">Candidatus Magnetobacterium bavaricum</name>
    <dbReference type="NCBI Taxonomy" id="29290"/>
    <lineage>
        <taxon>Bacteria</taxon>
        <taxon>Pseudomonadati</taxon>
        <taxon>Nitrospirota</taxon>
        <taxon>Thermodesulfovibrionia</taxon>
        <taxon>Thermodesulfovibrionales</taxon>
        <taxon>Candidatus Magnetobacteriaceae</taxon>
        <taxon>Candidatus Magnetobacterium</taxon>
    </lineage>
</organism>
<dbReference type="Proteomes" id="UP000033423">
    <property type="component" value="Unassembled WGS sequence"/>
</dbReference>
<evidence type="ECO:0000313" key="2">
    <source>
        <dbReference type="Proteomes" id="UP000033423"/>
    </source>
</evidence>
<evidence type="ECO:0000313" key="1">
    <source>
        <dbReference type="EMBL" id="KJU85681.1"/>
    </source>
</evidence>
<proteinExistence type="predicted"/>
<reference evidence="1 2" key="1">
    <citation type="submission" date="2015-02" db="EMBL/GenBank/DDBJ databases">
        <title>Single-cell genomics of uncultivated deep-branching MTB reveals a conserved set of magnetosome genes.</title>
        <authorList>
            <person name="Kolinko S."/>
            <person name="Richter M."/>
            <person name="Glockner F.O."/>
            <person name="Brachmann A."/>
            <person name="Schuler D."/>
        </authorList>
    </citation>
    <scope>NUCLEOTIDE SEQUENCE [LARGE SCALE GENOMIC DNA]</scope>
    <source>
        <strain evidence="1">TM-1</strain>
    </source>
</reference>
<comment type="caution">
    <text evidence="1">The sequence shown here is derived from an EMBL/GenBank/DDBJ whole genome shotgun (WGS) entry which is preliminary data.</text>
</comment>
<dbReference type="AlphaFoldDB" id="A0A0F3GUW7"/>
<name>A0A0F3GUW7_9BACT</name>
<protein>
    <submittedName>
        <fullName evidence="1">Uncharacterized protein</fullName>
    </submittedName>
</protein>